<organism evidence="3 4">
    <name type="scientific">Anthostomella pinea</name>
    <dbReference type="NCBI Taxonomy" id="933095"/>
    <lineage>
        <taxon>Eukaryota</taxon>
        <taxon>Fungi</taxon>
        <taxon>Dikarya</taxon>
        <taxon>Ascomycota</taxon>
        <taxon>Pezizomycotina</taxon>
        <taxon>Sordariomycetes</taxon>
        <taxon>Xylariomycetidae</taxon>
        <taxon>Xylariales</taxon>
        <taxon>Xylariaceae</taxon>
        <taxon>Anthostomella</taxon>
    </lineage>
</organism>
<feature type="region of interest" description="Disordered" evidence="1">
    <location>
        <begin position="323"/>
        <end position="372"/>
    </location>
</feature>
<feature type="transmembrane region" description="Helical" evidence="2">
    <location>
        <begin position="55"/>
        <end position="80"/>
    </location>
</feature>
<keyword evidence="2" id="KW-0812">Transmembrane</keyword>
<dbReference type="PANTHER" id="PTHR35179:SF1">
    <property type="entry name" value="INTEGRAL MEMBRANE PROTEIN"/>
    <property type="match status" value="1"/>
</dbReference>
<dbReference type="AlphaFoldDB" id="A0AAI8VLU4"/>
<dbReference type="PANTHER" id="PTHR35179">
    <property type="entry name" value="PROTEIN CBG02620"/>
    <property type="match status" value="1"/>
</dbReference>
<feature type="transmembrane region" description="Helical" evidence="2">
    <location>
        <begin position="168"/>
        <end position="186"/>
    </location>
</feature>
<evidence type="ECO:0000256" key="1">
    <source>
        <dbReference type="SAM" id="MobiDB-lite"/>
    </source>
</evidence>
<dbReference type="Proteomes" id="UP001295740">
    <property type="component" value="Unassembled WGS sequence"/>
</dbReference>
<feature type="transmembrane region" description="Helical" evidence="2">
    <location>
        <begin position="20"/>
        <end position="43"/>
    </location>
</feature>
<evidence type="ECO:0000256" key="2">
    <source>
        <dbReference type="SAM" id="Phobius"/>
    </source>
</evidence>
<sequence>MAGFLVPDHFEKEEMDEYSIMIASIFLGFTIAFAIFSAATAARQTLQSWRRARRVSIYVSMIWGHWLVNNIMAIISFLYLRDIIQASFWLWFFIIVLWVFQSQLIIQIITNRISLLIMVRRRARKLKWAVFGVMTFINVAVFIIWIPARLEINDTWIDINEVWDRIEKTIFLILDLGLNVYFIYLVRHQLISNGLKKYVPLFRFNIFMVAMSISCDVILIGLMSLPNDLIYLQFQSVAYAVKLHIEMNMADLIKKIVRASNVNTEGLSSGIEAKGKMNEIRRSPTYGNNLDFITDITRGSNYPYAEDITIHIELDSTDDLPCPGRLGAHTSDLEGGVEKTAVPTQSVGRRSVEDEEFSEAGSERGLKDPAEP</sequence>
<name>A0AAI8VLU4_9PEZI</name>
<comment type="caution">
    <text evidence="3">The sequence shown here is derived from an EMBL/GenBank/DDBJ whole genome shotgun (WGS) entry which is preliminary data.</text>
</comment>
<keyword evidence="2" id="KW-0472">Membrane</keyword>
<feature type="transmembrane region" description="Helical" evidence="2">
    <location>
        <begin position="126"/>
        <end position="148"/>
    </location>
</feature>
<accession>A0AAI8VLU4</accession>
<keyword evidence="2" id="KW-1133">Transmembrane helix</keyword>
<protein>
    <submittedName>
        <fullName evidence="3">Uu.00g084850.m01.CDS01</fullName>
    </submittedName>
</protein>
<gene>
    <name evidence="3" type="ORF">KHLLAP_LOCUS7767</name>
</gene>
<evidence type="ECO:0000313" key="4">
    <source>
        <dbReference type="Proteomes" id="UP001295740"/>
    </source>
</evidence>
<feature type="transmembrane region" description="Helical" evidence="2">
    <location>
        <begin position="86"/>
        <end position="106"/>
    </location>
</feature>
<feature type="compositionally biased region" description="Basic and acidic residues" evidence="1">
    <location>
        <begin position="361"/>
        <end position="372"/>
    </location>
</feature>
<keyword evidence="4" id="KW-1185">Reference proteome</keyword>
<evidence type="ECO:0000313" key="3">
    <source>
        <dbReference type="EMBL" id="CAJ2507299.1"/>
    </source>
</evidence>
<feature type="transmembrane region" description="Helical" evidence="2">
    <location>
        <begin position="198"/>
        <end position="223"/>
    </location>
</feature>
<dbReference type="EMBL" id="CAUWAG010000010">
    <property type="protein sequence ID" value="CAJ2507299.1"/>
    <property type="molecule type" value="Genomic_DNA"/>
</dbReference>
<reference evidence="3" key="1">
    <citation type="submission" date="2023-10" db="EMBL/GenBank/DDBJ databases">
        <authorList>
            <person name="Hackl T."/>
        </authorList>
    </citation>
    <scope>NUCLEOTIDE SEQUENCE</scope>
</reference>
<proteinExistence type="predicted"/>